<keyword evidence="3" id="KW-1185">Reference proteome</keyword>
<keyword evidence="1" id="KW-0732">Signal</keyword>
<organism evidence="2 3">
    <name type="scientific">Venturia effusa</name>
    <dbReference type="NCBI Taxonomy" id="50376"/>
    <lineage>
        <taxon>Eukaryota</taxon>
        <taxon>Fungi</taxon>
        <taxon>Dikarya</taxon>
        <taxon>Ascomycota</taxon>
        <taxon>Pezizomycotina</taxon>
        <taxon>Dothideomycetes</taxon>
        <taxon>Pleosporomycetidae</taxon>
        <taxon>Venturiales</taxon>
        <taxon>Venturiaceae</taxon>
        <taxon>Venturia</taxon>
    </lineage>
</organism>
<evidence type="ECO:0000256" key="1">
    <source>
        <dbReference type="SAM" id="SignalP"/>
    </source>
</evidence>
<dbReference type="AlphaFoldDB" id="A0A517LK19"/>
<dbReference type="Proteomes" id="UP000316270">
    <property type="component" value="Chromosome 14"/>
</dbReference>
<name>A0A517LK19_9PEZI</name>
<evidence type="ECO:0000313" key="2">
    <source>
        <dbReference type="EMBL" id="QDS75979.1"/>
    </source>
</evidence>
<reference evidence="2 3" key="1">
    <citation type="submission" date="2019-07" db="EMBL/GenBank/DDBJ databases">
        <title>Finished genome of Venturia effusa.</title>
        <authorList>
            <person name="Young C.A."/>
            <person name="Cox M.P."/>
            <person name="Ganley A.R.D."/>
            <person name="David W.J."/>
        </authorList>
    </citation>
    <scope>NUCLEOTIDE SEQUENCE [LARGE SCALE GENOMIC DNA]</scope>
    <source>
        <strain evidence="3">albino</strain>
    </source>
</reference>
<feature type="chain" id="PRO_5022001417" evidence="1">
    <location>
        <begin position="19"/>
        <end position="114"/>
    </location>
</feature>
<proteinExistence type="predicted"/>
<protein>
    <submittedName>
        <fullName evidence="2">Uncharacterized protein</fullName>
    </submittedName>
</protein>
<gene>
    <name evidence="2" type="ORF">FKW77_004197</name>
</gene>
<sequence>MKLSSAIAFLTAVASVSAKDWDLCCCHQNHICHDPSTRGVVNKSNEFGKPFHMTVSYYSKQYDGAPFTCTGCYAYHEGAKISGKEMHKMCKTYGVPGFGGSMCFNRKRNPDTRW</sequence>
<evidence type="ECO:0000313" key="3">
    <source>
        <dbReference type="Proteomes" id="UP000316270"/>
    </source>
</evidence>
<dbReference type="EMBL" id="CP042198">
    <property type="protein sequence ID" value="QDS75979.1"/>
    <property type="molecule type" value="Genomic_DNA"/>
</dbReference>
<feature type="signal peptide" evidence="1">
    <location>
        <begin position="1"/>
        <end position="18"/>
    </location>
</feature>
<accession>A0A517LK19</accession>